<dbReference type="Pfam" id="PF00072">
    <property type="entry name" value="Response_reg"/>
    <property type="match status" value="1"/>
</dbReference>
<dbReference type="Proteomes" id="UP001165367">
    <property type="component" value="Unassembled WGS sequence"/>
</dbReference>
<dbReference type="RefSeq" id="WP_237873866.1">
    <property type="nucleotide sequence ID" value="NZ_JAKLTR010000010.1"/>
</dbReference>
<evidence type="ECO:0000256" key="1">
    <source>
        <dbReference type="ARBA" id="ARBA00022553"/>
    </source>
</evidence>
<keyword evidence="9" id="KW-1185">Reference proteome</keyword>
<dbReference type="InterPro" id="IPR001867">
    <property type="entry name" value="OmpR/PhoB-type_DNA-bd"/>
</dbReference>
<proteinExistence type="predicted"/>
<reference evidence="8" key="1">
    <citation type="submission" date="2022-01" db="EMBL/GenBank/DDBJ databases">
        <authorList>
            <person name="Jo J.-H."/>
            <person name="Im W.-T."/>
        </authorList>
    </citation>
    <scope>NUCLEOTIDE SEQUENCE</scope>
    <source>
        <strain evidence="8">NA20</strain>
    </source>
</reference>
<keyword evidence="1 4" id="KW-0597">Phosphoprotein</keyword>
<evidence type="ECO:0000259" key="6">
    <source>
        <dbReference type="PROSITE" id="PS50110"/>
    </source>
</evidence>
<dbReference type="PROSITE" id="PS50110">
    <property type="entry name" value="RESPONSE_REGULATORY"/>
    <property type="match status" value="1"/>
</dbReference>
<dbReference type="Gene3D" id="3.40.50.2300">
    <property type="match status" value="1"/>
</dbReference>
<dbReference type="CDD" id="cd00383">
    <property type="entry name" value="trans_reg_C"/>
    <property type="match status" value="1"/>
</dbReference>
<dbReference type="CDD" id="cd17574">
    <property type="entry name" value="REC_OmpR"/>
    <property type="match status" value="1"/>
</dbReference>
<dbReference type="InterPro" id="IPR039420">
    <property type="entry name" value="WalR-like"/>
</dbReference>
<evidence type="ECO:0000256" key="3">
    <source>
        <dbReference type="ARBA" id="ARBA00023125"/>
    </source>
</evidence>
<comment type="caution">
    <text evidence="8">The sequence shown here is derived from an EMBL/GenBank/DDBJ whole genome shotgun (WGS) entry which is preliminary data.</text>
</comment>
<organism evidence="8 9">
    <name type="scientific">Terrimonas ginsenosidimutans</name>
    <dbReference type="NCBI Taxonomy" id="2908004"/>
    <lineage>
        <taxon>Bacteria</taxon>
        <taxon>Pseudomonadati</taxon>
        <taxon>Bacteroidota</taxon>
        <taxon>Chitinophagia</taxon>
        <taxon>Chitinophagales</taxon>
        <taxon>Chitinophagaceae</taxon>
        <taxon>Terrimonas</taxon>
    </lineage>
</organism>
<feature type="domain" description="OmpR/PhoB-type" evidence="7">
    <location>
        <begin position="132"/>
        <end position="229"/>
    </location>
</feature>
<evidence type="ECO:0000256" key="5">
    <source>
        <dbReference type="PROSITE-ProRule" id="PRU01091"/>
    </source>
</evidence>
<dbReference type="SMART" id="SM00862">
    <property type="entry name" value="Trans_reg_C"/>
    <property type="match status" value="1"/>
</dbReference>
<evidence type="ECO:0000313" key="8">
    <source>
        <dbReference type="EMBL" id="MCG2615752.1"/>
    </source>
</evidence>
<evidence type="ECO:0000256" key="2">
    <source>
        <dbReference type="ARBA" id="ARBA00023012"/>
    </source>
</evidence>
<dbReference type="PANTHER" id="PTHR48111:SF40">
    <property type="entry name" value="PHOSPHATE REGULON TRANSCRIPTIONAL REGULATORY PROTEIN PHOB"/>
    <property type="match status" value="1"/>
</dbReference>
<feature type="DNA-binding region" description="OmpR/PhoB-type" evidence="5">
    <location>
        <begin position="132"/>
        <end position="229"/>
    </location>
</feature>
<dbReference type="Pfam" id="PF00486">
    <property type="entry name" value="Trans_reg_C"/>
    <property type="match status" value="1"/>
</dbReference>
<accession>A0ABS9KTY2</accession>
<evidence type="ECO:0000259" key="7">
    <source>
        <dbReference type="PROSITE" id="PS51755"/>
    </source>
</evidence>
<feature type="modified residue" description="4-aspartylphosphate" evidence="4">
    <location>
        <position position="55"/>
    </location>
</feature>
<dbReference type="InterPro" id="IPR001789">
    <property type="entry name" value="Sig_transdc_resp-reg_receiver"/>
</dbReference>
<feature type="domain" description="Response regulatory" evidence="6">
    <location>
        <begin position="6"/>
        <end position="120"/>
    </location>
</feature>
<evidence type="ECO:0000313" key="9">
    <source>
        <dbReference type="Proteomes" id="UP001165367"/>
    </source>
</evidence>
<dbReference type="EMBL" id="JAKLTR010000010">
    <property type="protein sequence ID" value="MCG2615752.1"/>
    <property type="molecule type" value="Genomic_DNA"/>
</dbReference>
<dbReference type="PROSITE" id="PS51755">
    <property type="entry name" value="OMPR_PHOB"/>
    <property type="match status" value="1"/>
</dbReference>
<keyword evidence="2" id="KW-0902">Two-component regulatory system</keyword>
<dbReference type="SMART" id="SM00448">
    <property type="entry name" value="REC"/>
    <property type="match status" value="1"/>
</dbReference>
<dbReference type="PANTHER" id="PTHR48111">
    <property type="entry name" value="REGULATOR OF RPOS"/>
    <property type="match status" value="1"/>
</dbReference>
<sequence length="229" mass="25924">MANSISILLVEDEQSLGSIIAENLGAAGFQVTHVMSGEQALELLKKNEFTLLIFDVMMPGIDGFELARTVRQSDQTVPIIFLTSKTMPQDVVEGFESGGNDYLRKPFAMQELVIRIKVLVSEGRLLKKDTTPAKVSIGQYQFDSVKQQLIFNLRVQTLTAREAELLWLLYKNHQQLSSKKTILEAIWGDDNFFNSRTLDVFITKLRKLLQEDPGVQIINVRGMGYKLVW</sequence>
<protein>
    <submittedName>
        <fullName evidence="8">Response regulator transcription factor</fullName>
    </submittedName>
</protein>
<keyword evidence="3 5" id="KW-0238">DNA-binding</keyword>
<dbReference type="SUPFAM" id="SSF52172">
    <property type="entry name" value="CheY-like"/>
    <property type="match status" value="1"/>
</dbReference>
<dbReference type="Gene3D" id="1.10.10.10">
    <property type="entry name" value="Winged helix-like DNA-binding domain superfamily/Winged helix DNA-binding domain"/>
    <property type="match status" value="1"/>
</dbReference>
<evidence type="ECO:0000256" key="4">
    <source>
        <dbReference type="PROSITE-ProRule" id="PRU00169"/>
    </source>
</evidence>
<dbReference type="InterPro" id="IPR011006">
    <property type="entry name" value="CheY-like_superfamily"/>
</dbReference>
<dbReference type="InterPro" id="IPR036388">
    <property type="entry name" value="WH-like_DNA-bd_sf"/>
</dbReference>
<gene>
    <name evidence="8" type="ORF">LZZ85_15740</name>
</gene>
<name>A0ABS9KTY2_9BACT</name>